<dbReference type="AlphaFoldDB" id="A0AAD3SQ78"/>
<evidence type="ECO:0000313" key="2">
    <source>
        <dbReference type="EMBL" id="GMH15082.1"/>
    </source>
</evidence>
<protein>
    <recommendedName>
        <fullName evidence="1">RNase H type-1 domain-containing protein</fullName>
    </recommendedName>
</protein>
<sequence>MTASPLLLTSPKDGEELYLYLAVSEWPSTPSLCARNPTPSSRSTMHTPSDVRTVVKWAIELGEFDIEFRSRPAIKVQALADFIVEITIPIYEEQPAEKAEQPDEVPEWTLHVDGSSTDSGGGAGVVLTTPDGFEIKYSLKLDFSTTNNVAEYKALLVKLRLAKRVRKRLAVLMTQLIVNQVNGGFEANNPSLVEYLAKAREAIQGFDKLALVHVSRIENWKADRLARAAVVENQEQYLRDKREILMLPT</sequence>
<dbReference type="EMBL" id="BSYO01000015">
    <property type="protein sequence ID" value="GMH15082.1"/>
    <property type="molecule type" value="Genomic_DNA"/>
</dbReference>
<keyword evidence="3" id="KW-1185">Reference proteome</keyword>
<name>A0AAD3SQ78_NEPGR</name>
<feature type="domain" description="RNase H type-1" evidence="1">
    <location>
        <begin position="104"/>
        <end position="231"/>
    </location>
</feature>
<reference evidence="2" key="1">
    <citation type="submission" date="2023-05" db="EMBL/GenBank/DDBJ databases">
        <title>Nepenthes gracilis genome sequencing.</title>
        <authorList>
            <person name="Fukushima K."/>
        </authorList>
    </citation>
    <scope>NUCLEOTIDE SEQUENCE</scope>
    <source>
        <strain evidence="2">SING2019-196</strain>
    </source>
</reference>
<dbReference type="CDD" id="cd09279">
    <property type="entry name" value="RNase_HI_like"/>
    <property type="match status" value="1"/>
</dbReference>
<proteinExistence type="predicted"/>
<gene>
    <name evidence="2" type="ORF">Nepgr_016923</name>
</gene>
<evidence type="ECO:0000313" key="3">
    <source>
        <dbReference type="Proteomes" id="UP001279734"/>
    </source>
</evidence>
<evidence type="ECO:0000259" key="1">
    <source>
        <dbReference type="PROSITE" id="PS50879"/>
    </source>
</evidence>
<accession>A0AAD3SQ78</accession>
<organism evidence="2 3">
    <name type="scientific">Nepenthes gracilis</name>
    <name type="common">Slender pitcher plant</name>
    <dbReference type="NCBI Taxonomy" id="150966"/>
    <lineage>
        <taxon>Eukaryota</taxon>
        <taxon>Viridiplantae</taxon>
        <taxon>Streptophyta</taxon>
        <taxon>Embryophyta</taxon>
        <taxon>Tracheophyta</taxon>
        <taxon>Spermatophyta</taxon>
        <taxon>Magnoliopsida</taxon>
        <taxon>eudicotyledons</taxon>
        <taxon>Gunneridae</taxon>
        <taxon>Pentapetalae</taxon>
        <taxon>Caryophyllales</taxon>
        <taxon>Nepenthaceae</taxon>
        <taxon>Nepenthes</taxon>
    </lineage>
</organism>
<dbReference type="InterPro" id="IPR036397">
    <property type="entry name" value="RNaseH_sf"/>
</dbReference>
<comment type="caution">
    <text evidence="2">The sequence shown here is derived from an EMBL/GenBank/DDBJ whole genome shotgun (WGS) entry which is preliminary data.</text>
</comment>
<dbReference type="SUPFAM" id="SSF53098">
    <property type="entry name" value="Ribonuclease H-like"/>
    <property type="match status" value="1"/>
</dbReference>
<dbReference type="GO" id="GO:0004523">
    <property type="term" value="F:RNA-DNA hybrid ribonuclease activity"/>
    <property type="evidence" value="ECO:0007669"/>
    <property type="project" value="InterPro"/>
</dbReference>
<dbReference type="Gene3D" id="3.30.420.10">
    <property type="entry name" value="Ribonuclease H-like superfamily/Ribonuclease H"/>
    <property type="match status" value="1"/>
</dbReference>
<dbReference type="Proteomes" id="UP001279734">
    <property type="component" value="Unassembled WGS sequence"/>
</dbReference>
<dbReference type="InterPro" id="IPR012337">
    <property type="entry name" value="RNaseH-like_sf"/>
</dbReference>
<dbReference type="GO" id="GO:0003676">
    <property type="term" value="F:nucleic acid binding"/>
    <property type="evidence" value="ECO:0007669"/>
    <property type="project" value="InterPro"/>
</dbReference>
<dbReference type="InterPro" id="IPR002156">
    <property type="entry name" value="RNaseH_domain"/>
</dbReference>
<dbReference type="PANTHER" id="PTHR48475">
    <property type="entry name" value="RIBONUCLEASE H"/>
    <property type="match status" value="1"/>
</dbReference>
<dbReference type="PROSITE" id="PS50879">
    <property type="entry name" value="RNASE_H_1"/>
    <property type="match status" value="1"/>
</dbReference>
<dbReference type="PANTHER" id="PTHR48475:SF2">
    <property type="entry name" value="RIBONUCLEASE H"/>
    <property type="match status" value="1"/>
</dbReference>
<dbReference type="Pfam" id="PF13456">
    <property type="entry name" value="RVT_3"/>
    <property type="match status" value="1"/>
</dbReference>